<dbReference type="Pfam" id="PF11662">
    <property type="entry name" value="DUF3263"/>
    <property type="match status" value="1"/>
</dbReference>
<dbReference type="Proteomes" id="UP000657592">
    <property type="component" value="Unassembled WGS sequence"/>
</dbReference>
<feature type="compositionally biased region" description="Basic and acidic residues" evidence="1">
    <location>
        <begin position="17"/>
        <end position="29"/>
    </location>
</feature>
<evidence type="ECO:0000313" key="2">
    <source>
        <dbReference type="EMBL" id="GGH34325.1"/>
    </source>
</evidence>
<name>A0A917ICA5_9MICO</name>
<proteinExistence type="predicted"/>
<organism evidence="2 3">
    <name type="scientific">Microbacterium album</name>
    <dbReference type="NCBI Taxonomy" id="2053191"/>
    <lineage>
        <taxon>Bacteria</taxon>
        <taxon>Bacillati</taxon>
        <taxon>Actinomycetota</taxon>
        <taxon>Actinomycetes</taxon>
        <taxon>Micrococcales</taxon>
        <taxon>Microbacteriaceae</taxon>
        <taxon>Microbacterium</taxon>
    </lineage>
</organism>
<dbReference type="InterPro" id="IPR021678">
    <property type="entry name" value="DUF3263"/>
</dbReference>
<comment type="caution">
    <text evidence="2">The sequence shown here is derived from an EMBL/GenBank/DDBJ whole genome shotgun (WGS) entry which is preliminary data.</text>
</comment>
<evidence type="ECO:0008006" key="4">
    <source>
        <dbReference type="Google" id="ProtNLM"/>
    </source>
</evidence>
<evidence type="ECO:0000313" key="3">
    <source>
        <dbReference type="Proteomes" id="UP000657592"/>
    </source>
</evidence>
<sequence>MASWPAMPAPTPADLLDFERAHPRHNGSKEEKIIRELGIGPARYYQLLARVAASPEGMQHDPLTARRVRERGSRRLVA</sequence>
<reference evidence="2" key="1">
    <citation type="journal article" date="2014" name="Int. J. Syst. Evol. Microbiol.">
        <title>Complete genome sequence of Corynebacterium casei LMG S-19264T (=DSM 44701T), isolated from a smear-ripened cheese.</title>
        <authorList>
            <consortium name="US DOE Joint Genome Institute (JGI-PGF)"/>
            <person name="Walter F."/>
            <person name="Albersmeier A."/>
            <person name="Kalinowski J."/>
            <person name="Ruckert C."/>
        </authorList>
    </citation>
    <scope>NUCLEOTIDE SEQUENCE</scope>
    <source>
        <strain evidence="2">CGMCC 1.15794</strain>
    </source>
</reference>
<protein>
    <recommendedName>
        <fullName evidence="4">DUF3263 domain-containing protein</fullName>
    </recommendedName>
</protein>
<reference evidence="2" key="2">
    <citation type="submission" date="2020-09" db="EMBL/GenBank/DDBJ databases">
        <authorList>
            <person name="Sun Q."/>
            <person name="Zhou Y."/>
        </authorList>
    </citation>
    <scope>NUCLEOTIDE SEQUENCE</scope>
    <source>
        <strain evidence="2">CGMCC 1.15794</strain>
    </source>
</reference>
<gene>
    <name evidence="2" type="ORF">GCM10010921_01950</name>
</gene>
<feature type="region of interest" description="Disordered" evidence="1">
    <location>
        <begin position="1"/>
        <end position="29"/>
    </location>
</feature>
<evidence type="ECO:0000256" key="1">
    <source>
        <dbReference type="SAM" id="MobiDB-lite"/>
    </source>
</evidence>
<feature type="region of interest" description="Disordered" evidence="1">
    <location>
        <begin position="55"/>
        <end position="78"/>
    </location>
</feature>
<dbReference type="AlphaFoldDB" id="A0A917ICA5"/>
<feature type="compositionally biased region" description="Basic residues" evidence="1">
    <location>
        <begin position="66"/>
        <end position="78"/>
    </location>
</feature>
<dbReference type="EMBL" id="BMJY01000001">
    <property type="protein sequence ID" value="GGH34325.1"/>
    <property type="molecule type" value="Genomic_DNA"/>
</dbReference>
<keyword evidence="3" id="KW-1185">Reference proteome</keyword>
<accession>A0A917ICA5</accession>